<name>A0A7D4KPI4_FINMA</name>
<evidence type="ECO:0000313" key="7">
    <source>
        <dbReference type="EMBL" id="QKH79783.1"/>
    </source>
</evidence>
<sequence length="134" mass="14808">MKLLALKKKKKGFTLLELLVVLAILAILIAIAVPVYKGQKEKAAITAHNANVRVLETAVESYRQDNDGKLPGNLQELVKGEYIKSVPKVPASNNENLKGVKTYSIDEKKGIIIPVEIDRDKKESDISQSNTNRN</sequence>
<dbReference type="GO" id="GO:0015628">
    <property type="term" value="P:protein secretion by the type II secretion system"/>
    <property type="evidence" value="ECO:0007669"/>
    <property type="project" value="InterPro"/>
</dbReference>
<dbReference type="Proteomes" id="UP000502899">
    <property type="component" value="Chromosome"/>
</dbReference>
<evidence type="ECO:0000256" key="4">
    <source>
        <dbReference type="ARBA" id="ARBA00022989"/>
    </source>
</evidence>
<gene>
    <name evidence="7" type="ORF">FOC70_05290</name>
</gene>
<dbReference type="PANTHER" id="PTHR30093:SF44">
    <property type="entry name" value="TYPE II SECRETION SYSTEM CORE PROTEIN G"/>
    <property type="match status" value="1"/>
</dbReference>
<evidence type="ECO:0000256" key="5">
    <source>
        <dbReference type="ARBA" id="ARBA00023136"/>
    </source>
</evidence>
<dbReference type="InterPro" id="IPR012902">
    <property type="entry name" value="N_methyl_site"/>
</dbReference>
<dbReference type="Gene3D" id="3.30.700.10">
    <property type="entry name" value="Glycoprotein, Type 4 Pilin"/>
    <property type="match status" value="1"/>
</dbReference>
<evidence type="ECO:0000313" key="8">
    <source>
        <dbReference type="Proteomes" id="UP000502899"/>
    </source>
</evidence>
<accession>A0A7D4KPI4</accession>
<dbReference type="NCBIfam" id="TIGR02532">
    <property type="entry name" value="IV_pilin_GFxxxE"/>
    <property type="match status" value="1"/>
</dbReference>
<dbReference type="PROSITE" id="PS00409">
    <property type="entry name" value="PROKAR_NTER_METHYL"/>
    <property type="match status" value="1"/>
</dbReference>
<evidence type="ECO:0000256" key="1">
    <source>
        <dbReference type="ARBA" id="ARBA00004167"/>
    </source>
</evidence>
<comment type="subcellular location">
    <subcellularLocation>
        <location evidence="1">Membrane</location>
        <topology evidence="1">Single-pass membrane protein</topology>
    </subcellularLocation>
</comment>
<evidence type="ECO:0000256" key="6">
    <source>
        <dbReference type="SAM" id="Phobius"/>
    </source>
</evidence>
<keyword evidence="5 6" id="KW-0472">Membrane</keyword>
<dbReference type="RefSeq" id="WP_002841536.1">
    <property type="nucleotide sequence ID" value="NZ_CP054000.1"/>
</dbReference>
<evidence type="ECO:0000256" key="2">
    <source>
        <dbReference type="ARBA" id="ARBA00022481"/>
    </source>
</evidence>
<dbReference type="PRINTS" id="PR00813">
    <property type="entry name" value="BCTERIALGSPG"/>
</dbReference>
<protein>
    <submittedName>
        <fullName evidence="7">Prepilin-type N-terminal cleavage/methylation domain-containing protein</fullName>
    </submittedName>
</protein>
<dbReference type="EMBL" id="CP054000">
    <property type="protein sequence ID" value="QKH79783.1"/>
    <property type="molecule type" value="Genomic_DNA"/>
</dbReference>
<dbReference type="SUPFAM" id="SSF54523">
    <property type="entry name" value="Pili subunits"/>
    <property type="match status" value="1"/>
</dbReference>
<organism evidence="7 8">
    <name type="scientific">Finegoldia magna</name>
    <name type="common">Peptostreptococcus magnus</name>
    <dbReference type="NCBI Taxonomy" id="1260"/>
    <lineage>
        <taxon>Bacteria</taxon>
        <taxon>Bacillati</taxon>
        <taxon>Bacillota</taxon>
        <taxon>Tissierellia</taxon>
        <taxon>Tissierellales</taxon>
        <taxon>Peptoniphilaceae</taxon>
        <taxon>Finegoldia</taxon>
    </lineage>
</organism>
<dbReference type="InterPro" id="IPR045584">
    <property type="entry name" value="Pilin-like"/>
</dbReference>
<feature type="transmembrane region" description="Helical" evidence="6">
    <location>
        <begin position="12"/>
        <end position="36"/>
    </location>
</feature>
<proteinExistence type="predicted"/>
<dbReference type="AlphaFoldDB" id="A0A7D4KPI4"/>
<reference evidence="7 8" key="1">
    <citation type="submission" date="2020-05" db="EMBL/GenBank/DDBJ databases">
        <title>FDA dAtabase for Regulatory Grade micrObial Sequences (FDA-ARGOS): Supporting development and validation of Infectious Disease Dx tests.</title>
        <authorList>
            <person name="Pederson C."/>
            <person name="Tallon L."/>
            <person name="Sadzewicz L."/>
            <person name="Zhao X."/>
            <person name="Vavikolanu K."/>
            <person name="Mehta A."/>
            <person name="Aluvathingal J."/>
            <person name="Nadendla S."/>
            <person name="Myers T."/>
            <person name="Yan Y."/>
            <person name="Sichtig H."/>
        </authorList>
    </citation>
    <scope>NUCLEOTIDE SEQUENCE [LARGE SCALE GENOMIC DNA]</scope>
    <source>
        <strain evidence="7 8">FDAARGOS_764</strain>
    </source>
</reference>
<dbReference type="GO" id="GO:0015627">
    <property type="term" value="C:type II protein secretion system complex"/>
    <property type="evidence" value="ECO:0007669"/>
    <property type="project" value="InterPro"/>
</dbReference>
<keyword evidence="3 6" id="KW-0812">Transmembrane</keyword>
<dbReference type="InterPro" id="IPR000983">
    <property type="entry name" value="Bac_GSPG_pilin"/>
</dbReference>
<dbReference type="GO" id="GO:0016020">
    <property type="term" value="C:membrane"/>
    <property type="evidence" value="ECO:0007669"/>
    <property type="project" value="UniProtKB-SubCell"/>
</dbReference>
<evidence type="ECO:0000256" key="3">
    <source>
        <dbReference type="ARBA" id="ARBA00022692"/>
    </source>
</evidence>
<dbReference type="Pfam" id="PF07963">
    <property type="entry name" value="N_methyl"/>
    <property type="match status" value="1"/>
</dbReference>
<keyword evidence="4 6" id="KW-1133">Transmembrane helix</keyword>
<keyword evidence="2" id="KW-0488">Methylation</keyword>
<dbReference type="PANTHER" id="PTHR30093">
    <property type="entry name" value="GENERAL SECRETION PATHWAY PROTEIN G"/>
    <property type="match status" value="1"/>
</dbReference>